<keyword evidence="6" id="KW-0418">Kinase</keyword>
<name>A0A1H8FZ44_9PROT</name>
<reference evidence="6 7" key="1">
    <citation type="submission" date="2016-10" db="EMBL/GenBank/DDBJ databases">
        <authorList>
            <person name="de Groot N.N."/>
        </authorList>
    </citation>
    <scope>NUCLEOTIDE SEQUENCE [LARGE SCALE GENOMIC DNA]</scope>
    <source>
        <strain evidence="6 7">Nl18</strain>
    </source>
</reference>
<dbReference type="SUPFAM" id="SSF46785">
    <property type="entry name" value="Winged helix' DNA-binding domain"/>
    <property type="match status" value="1"/>
</dbReference>
<dbReference type="SUPFAM" id="SSF51206">
    <property type="entry name" value="cAMP-binding domain-like"/>
    <property type="match status" value="1"/>
</dbReference>
<dbReference type="GO" id="GO:0016301">
    <property type="term" value="F:kinase activity"/>
    <property type="evidence" value="ECO:0007669"/>
    <property type="project" value="UniProtKB-KW"/>
</dbReference>
<dbReference type="InterPro" id="IPR012318">
    <property type="entry name" value="HTH_CRP"/>
</dbReference>
<protein>
    <submittedName>
        <fullName evidence="6">cAMP-binding domain of CRP or a regulatory subunit of cAMP-dependent protein kinases</fullName>
    </submittedName>
</protein>
<feature type="domain" description="HTH crp-type" evidence="5">
    <location>
        <begin position="146"/>
        <end position="212"/>
    </location>
</feature>
<dbReference type="Proteomes" id="UP000183898">
    <property type="component" value="Unassembled WGS sequence"/>
</dbReference>
<evidence type="ECO:0000256" key="4">
    <source>
        <dbReference type="SAM" id="MobiDB-lite"/>
    </source>
</evidence>
<dbReference type="PANTHER" id="PTHR24567">
    <property type="entry name" value="CRP FAMILY TRANSCRIPTIONAL REGULATORY PROTEIN"/>
    <property type="match status" value="1"/>
</dbReference>
<accession>A0A1H8FZ44</accession>
<dbReference type="Pfam" id="PF13545">
    <property type="entry name" value="HTH_Crp_2"/>
    <property type="match status" value="1"/>
</dbReference>
<evidence type="ECO:0000313" key="7">
    <source>
        <dbReference type="Proteomes" id="UP000183898"/>
    </source>
</evidence>
<keyword evidence="6" id="KW-0808">Transferase</keyword>
<sequence>MLSPHSPKQNRLLAALPPGDYARLLPYLEFMPMPVGQTIHEPGAIITHSYFPTTSIVAPLYSVESGASVRLSIIGNEGLTGISSLLGGASTPAGVVVQSAGSGYRMKTNVLKKEFERQGKLQHLILRFTQALMTQTAQNAVCNRHHNIEHQLCRFLLMNLDRLPGHELQMTHEQIAVMLGVRRESVTQAALKLQTIGAIQYSRGHIAVMDREELEDSVCECYSVVNDEYDRLLWNPSMAEPAQTSTKKDTSEELWPVS</sequence>
<dbReference type="InterPro" id="IPR050397">
    <property type="entry name" value="Env_Response_Regulators"/>
</dbReference>
<dbReference type="Gene3D" id="2.60.120.10">
    <property type="entry name" value="Jelly Rolls"/>
    <property type="match status" value="1"/>
</dbReference>
<evidence type="ECO:0000256" key="3">
    <source>
        <dbReference type="ARBA" id="ARBA00023163"/>
    </source>
</evidence>
<dbReference type="EMBL" id="FOCT01000004">
    <property type="protein sequence ID" value="SEN36909.1"/>
    <property type="molecule type" value="Genomic_DNA"/>
</dbReference>
<evidence type="ECO:0000256" key="2">
    <source>
        <dbReference type="ARBA" id="ARBA00023125"/>
    </source>
</evidence>
<evidence type="ECO:0000313" key="6">
    <source>
        <dbReference type="EMBL" id="SEN36909.1"/>
    </source>
</evidence>
<dbReference type="RefSeq" id="WP_074745236.1">
    <property type="nucleotide sequence ID" value="NZ_FOCT01000004.1"/>
</dbReference>
<keyword evidence="3" id="KW-0804">Transcription</keyword>
<proteinExistence type="predicted"/>
<keyword evidence="2" id="KW-0238">DNA-binding</keyword>
<dbReference type="AlphaFoldDB" id="A0A1H8FZ44"/>
<keyword evidence="1" id="KW-0805">Transcription regulation</keyword>
<feature type="region of interest" description="Disordered" evidence="4">
    <location>
        <begin position="239"/>
        <end position="258"/>
    </location>
</feature>
<dbReference type="InterPro" id="IPR014710">
    <property type="entry name" value="RmlC-like_jellyroll"/>
</dbReference>
<dbReference type="InterPro" id="IPR036388">
    <property type="entry name" value="WH-like_DNA-bd_sf"/>
</dbReference>
<gene>
    <name evidence="6" type="ORF">SAMN05216404_10441</name>
</gene>
<evidence type="ECO:0000259" key="5">
    <source>
        <dbReference type="PROSITE" id="PS51063"/>
    </source>
</evidence>
<dbReference type="InterPro" id="IPR036390">
    <property type="entry name" value="WH_DNA-bd_sf"/>
</dbReference>
<dbReference type="PANTHER" id="PTHR24567:SF74">
    <property type="entry name" value="HTH-TYPE TRANSCRIPTIONAL REGULATOR ARCR"/>
    <property type="match status" value="1"/>
</dbReference>
<dbReference type="Gene3D" id="1.10.10.10">
    <property type="entry name" value="Winged helix-like DNA-binding domain superfamily/Winged helix DNA-binding domain"/>
    <property type="match status" value="1"/>
</dbReference>
<evidence type="ECO:0000256" key="1">
    <source>
        <dbReference type="ARBA" id="ARBA00023015"/>
    </source>
</evidence>
<dbReference type="GO" id="GO:0003700">
    <property type="term" value="F:DNA-binding transcription factor activity"/>
    <property type="evidence" value="ECO:0007669"/>
    <property type="project" value="TreeGrafter"/>
</dbReference>
<dbReference type="GO" id="GO:0003677">
    <property type="term" value="F:DNA binding"/>
    <property type="evidence" value="ECO:0007669"/>
    <property type="project" value="UniProtKB-KW"/>
</dbReference>
<organism evidence="6 7">
    <name type="scientific">Nitrosospira multiformis</name>
    <dbReference type="NCBI Taxonomy" id="1231"/>
    <lineage>
        <taxon>Bacteria</taxon>
        <taxon>Pseudomonadati</taxon>
        <taxon>Pseudomonadota</taxon>
        <taxon>Betaproteobacteria</taxon>
        <taxon>Nitrosomonadales</taxon>
        <taxon>Nitrosomonadaceae</taxon>
        <taxon>Nitrosospira</taxon>
    </lineage>
</organism>
<dbReference type="PROSITE" id="PS51063">
    <property type="entry name" value="HTH_CRP_2"/>
    <property type="match status" value="1"/>
</dbReference>
<dbReference type="InterPro" id="IPR018490">
    <property type="entry name" value="cNMP-bd_dom_sf"/>
</dbReference>
<dbReference type="GO" id="GO:0005829">
    <property type="term" value="C:cytosol"/>
    <property type="evidence" value="ECO:0007669"/>
    <property type="project" value="TreeGrafter"/>
</dbReference>